<evidence type="ECO:0000256" key="7">
    <source>
        <dbReference type="ARBA" id="ARBA00022840"/>
    </source>
</evidence>
<dbReference type="InterPro" id="IPR017926">
    <property type="entry name" value="GATASE"/>
</dbReference>
<dbReference type="PROSITE" id="PS51273">
    <property type="entry name" value="GATASE_TYPE_1"/>
    <property type="match status" value="1"/>
</dbReference>
<dbReference type="Gene3D" id="3.30.300.10">
    <property type="match status" value="1"/>
</dbReference>
<feature type="binding site" evidence="10">
    <location>
        <begin position="233"/>
        <end position="239"/>
    </location>
    <ligand>
        <name>ATP</name>
        <dbReference type="ChEBI" id="CHEBI:30616"/>
    </ligand>
</feature>
<keyword evidence="3 9" id="KW-0436">Ligase</keyword>
<evidence type="ECO:0000256" key="1">
    <source>
        <dbReference type="ARBA" id="ARBA00002332"/>
    </source>
</evidence>
<accession>A0ABP7KJ55</accession>
<dbReference type="InterPro" id="IPR001674">
    <property type="entry name" value="GMP_synth_C"/>
</dbReference>
<dbReference type="InterPro" id="IPR025777">
    <property type="entry name" value="GMPS_ATP_PPase_dom"/>
</dbReference>
<dbReference type="Gene3D" id="3.40.50.880">
    <property type="match status" value="1"/>
</dbReference>
<evidence type="ECO:0000256" key="6">
    <source>
        <dbReference type="ARBA" id="ARBA00022755"/>
    </source>
</evidence>
<keyword evidence="5 9" id="KW-0332">GMP biosynthesis</keyword>
<name>A0ABP7KJ55_9RHOB</name>
<comment type="pathway">
    <text evidence="2 9">Purine metabolism; GMP biosynthesis; GMP from XMP (L-Gln route): step 1/1.</text>
</comment>
<dbReference type="CDD" id="cd01742">
    <property type="entry name" value="GATase1_GMP_Synthase"/>
    <property type="match status" value="1"/>
</dbReference>
<dbReference type="SUPFAM" id="SSF52317">
    <property type="entry name" value="Class I glutamine amidotransferase-like"/>
    <property type="match status" value="1"/>
</dbReference>
<feature type="active site" evidence="9">
    <location>
        <position position="180"/>
    </location>
</feature>
<dbReference type="Pfam" id="PF00958">
    <property type="entry name" value="GMP_synt_C"/>
    <property type="match status" value="1"/>
</dbReference>
<feature type="domain" description="GMPS ATP-PPase" evidence="11">
    <location>
        <begin position="206"/>
        <end position="398"/>
    </location>
</feature>
<comment type="catalytic activity">
    <reaction evidence="9">
        <text>XMP + L-glutamine + ATP + H2O = GMP + L-glutamate + AMP + diphosphate + 2 H(+)</text>
        <dbReference type="Rhea" id="RHEA:11680"/>
        <dbReference type="ChEBI" id="CHEBI:15377"/>
        <dbReference type="ChEBI" id="CHEBI:15378"/>
        <dbReference type="ChEBI" id="CHEBI:29985"/>
        <dbReference type="ChEBI" id="CHEBI:30616"/>
        <dbReference type="ChEBI" id="CHEBI:33019"/>
        <dbReference type="ChEBI" id="CHEBI:57464"/>
        <dbReference type="ChEBI" id="CHEBI:58115"/>
        <dbReference type="ChEBI" id="CHEBI:58359"/>
        <dbReference type="ChEBI" id="CHEBI:456215"/>
        <dbReference type="EC" id="6.3.5.2"/>
    </reaction>
</comment>
<dbReference type="PROSITE" id="PS51553">
    <property type="entry name" value="GMPS_ATP_PPASE"/>
    <property type="match status" value="1"/>
</dbReference>
<proteinExistence type="inferred from homology"/>
<evidence type="ECO:0000256" key="5">
    <source>
        <dbReference type="ARBA" id="ARBA00022749"/>
    </source>
</evidence>
<sequence length="523" mass="57662">MTQHSHDRLLIIDFGSQVTQLIARRLRELNVYCEIHPYQNVTDASIREFAPKAIIFSGGPDSVMREGSPRPPKAAYELGVPILGICYGQQVMMKDLGGRVEAGEHATAEFGRAYVTPTGTHPDFLTGWFMDGTGREQVWMSHGDHVAEIAPGFEVYGTSPGAPFAITADLKRNFFAVQFHPEVHHTPNGKSIYENFVRLAGFTGDWTMGAYREEMIAAIREQVGDKQVICALSGGVDSSVTGILLHEAIGDQLTCVFVDHGLLRLGEAEQVVAMFRENYNLNLIHADESDLFLGELEGVSDPETKRKIIGKLFIDVFQKYADGIEGAEFLAQGTLYPDVIESVSFSGGPSVTIKSHHNVGGLPEKMGLKLVEPLRGLFKDEVRALGHELGLPASFIGRHPFPGPGLAIRCPGEITREKLDILRKADAVYIDQIRKHGLYDDIWQAFAAILPMRTVGVMGDGRTYDYALALRAVVSVDGMTADYYPFTHEFLSETSTRIINEVKGVNRVFYDCTSKPPGTIELE</sequence>
<dbReference type="PANTHER" id="PTHR11922">
    <property type="entry name" value="GMP SYNTHASE-RELATED"/>
    <property type="match status" value="1"/>
</dbReference>
<dbReference type="Proteomes" id="UP001399917">
    <property type="component" value="Unassembled WGS sequence"/>
</dbReference>
<evidence type="ECO:0000313" key="12">
    <source>
        <dbReference type="EMBL" id="GAA3877231.1"/>
    </source>
</evidence>
<dbReference type="Pfam" id="PF03054">
    <property type="entry name" value="tRNA_Me_trans"/>
    <property type="match status" value="1"/>
</dbReference>
<gene>
    <name evidence="9 12" type="primary">guaA</name>
    <name evidence="12" type="ORF">GCM10022404_28710</name>
</gene>
<dbReference type="RefSeq" id="WP_344848247.1">
    <property type="nucleotide sequence ID" value="NZ_BAABDF010000007.1"/>
</dbReference>
<evidence type="ECO:0000259" key="11">
    <source>
        <dbReference type="PROSITE" id="PS51553"/>
    </source>
</evidence>
<dbReference type="Gene3D" id="3.40.50.620">
    <property type="entry name" value="HUPs"/>
    <property type="match status" value="1"/>
</dbReference>
<keyword evidence="6 9" id="KW-0658">Purine biosynthesis</keyword>
<dbReference type="InterPro" id="IPR029062">
    <property type="entry name" value="Class_I_gatase-like"/>
</dbReference>
<dbReference type="PRINTS" id="PR00096">
    <property type="entry name" value="GATASE"/>
</dbReference>
<keyword evidence="7 9" id="KW-0067">ATP-binding</keyword>
<protein>
    <recommendedName>
        <fullName evidence="9">GMP synthase [glutamine-hydrolyzing]</fullName>
        <ecNumber evidence="9">6.3.5.2</ecNumber>
    </recommendedName>
    <alternativeName>
        <fullName evidence="9">GMP synthetase</fullName>
    </alternativeName>
    <alternativeName>
        <fullName evidence="9">Glutamine amidotransferase</fullName>
    </alternativeName>
</protein>
<dbReference type="InterPro" id="IPR014729">
    <property type="entry name" value="Rossmann-like_a/b/a_fold"/>
</dbReference>
<keyword evidence="8 9" id="KW-0315">Glutamine amidotransferase</keyword>
<dbReference type="InterPro" id="IPR004739">
    <property type="entry name" value="GMP_synth_GATase"/>
</dbReference>
<dbReference type="PANTHER" id="PTHR11922:SF2">
    <property type="entry name" value="GMP SYNTHASE [GLUTAMINE-HYDROLYZING]"/>
    <property type="match status" value="1"/>
</dbReference>
<dbReference type="NCBIfam" id="TIGR00888">
    <property type="entry name" value="guaA_Nterm"/>
    <property type="match status" value="1"/>
</dbReference>
<keyword evidence="4 9" id="KW-0547">Nucleotide-binding</keyword>
<evidence type="ECO:0000256" key="9">
    <source>
        <dbReference type="HAMAP-Rule" id="MF_00344"/>
    </source>
</evidence>
<evidence type="ECO:0000313" key="13">
    <source>
        <dbReference type="Proteomes" id="UP001399917"/>
    </source>
</evidence>
<evidence type="ECO:0000256" key="4">
    <source>
        <dbReference type="ARBA" id="ARBA00022741"/>
    </source>
</evidence>
<comment type="function">
    <text evidence="1 9">Catalyzes the synthesis of GMP from XMP.</text>
</comment>
<dbReference type="SUPFAM" id="SSF52402">
    <property type="entry name" value="Adenine nucleotide alpha hydrolases-like"/>
    <property type="match status" value="1"/>
</dbReference>
<dbReference type="NCBIfam" id="NF000848">
    <property type="entry name" value="PRK00074.1"/>
    <property type="match status" value="1"/>
</dbReference>
<evidence type="ECO:0000256" key="10">
    <source>
        <dbReference type="PROSITE-ProRule" id="PRU00886"/>
    </source>
</evidence>
<comment type="caution">
    <text evidence="12">The sequence shown here is derived from an EMBL/GenBank/DDBJ whole genome shotgun (WGS) entry which is preliminary data.</text>
</comment>
<evidence type="ECO:0000256" key="3">
    <source>
        <dbReference type="ARBA" id="ARBA00022598"/>
    </source>
</evidence>
<reference evidence="13" key="1">
    <citation type="journal article" date="2019" name="Int. J. Syst. Evol. Microbiol.">
        <title>The Global Catalogue of Microorganisms (GCM) 10K type strain sequencing project: providing services to taxonomists for standard genome sequencing and annotation.</title>
        <authorList>
            <consortium name="The Broad Institute Genomics Platform"/>
            <consortium name="The Broad Institute Genome Sequencing Center for Infectious Disease"/>
            <person name="Wu L."/>
            <person name="Ma J."/>
        </authorList>
    </citation>
    <scope>NUCLEOTIDE SEQUENCE [LARGE SCALE GENOMIC DNA]</scope>
    <source>
        <strain evidence="13">JCM 17190</strain>
    </source>
</reference>
<dbReference type="CDD" id="cd01997">
    <property type="entry name" value="GMP_synthase_C"/>
    <property type="match status" value="1"/>
</dbReference>
<feature type="active site" description="Nucleophile" evidence="9">
    <location>
        <position position="86"/>
    </location>
</feature>
<comment type="subunit">
    <text evidence="9">Homodimer.</text>
</comment>
<organism evidence="12 13">
    <name type="scientific">Celeribacter arenosi</name>
    <dbReference type="NCBI Taxonomy" id="792649"/>
    <lineage>
        <taxon>Bacteria</taxon>
        <taxon>Pseudomonadati</taxon>
        <taxon>Pseudomonadota</taxon>
        <taxon>Alphaproteobacteria</taxon>
        <taxon>Rhodobacterales</taxon>
        <taxon>Roseobacteraceae</taxon>
        <taxon>Celeribacter</taxon>
    </lineage>
</organism>
<keyword evidence="13" id="KW-1185">Reference proteome</keyword>
<dbReference type="EMBL" id="BAABDF010000007">
    <property type="protein sequence ID" value="GAA3877231.1"/>
    <property type="molecule type" value="Genomic_DNA"/>
</dbReference>
<dbReference type="NCBIfam" id="TIGR00884">
    <property type="entry name" value="guaA_Cterm"/>
    <property type="match status" value="1"/>
</dbReference>
<evidence type="ECO:0000256" key="2">
    <source>
        <dbReference type="ARBA" id="ARBA00005153"/>
    </source>
</evidence>
<dbReference type="HAMAP" id="MF_00344">
    <property type="entry name" value="GMP_synthase"/>
    <property type="match status" value="1"/>
</dbReference>
<feature type="active site" evidence="9">
    <location>
        <position position="182"/>
    </location>
</feature>
<dbReference type="EC" id="6.3.5.2" evidence="9"/>
<evidence type="ECO:0000256" key="8">
    <source>
        <dbReference type="ARBA" id="ARBA00022962"/>
    </source>
</evidence>
<dbReference type="PRINTS" id="PR00097">
    <property type="entry name" value="ANTSNTHASEII"/>
</dbReference>
<dbReference type="Pfam" id="PF00117">
    <property type="entry name" value="GATase"/>
    <property type="match status" value="1"/>
</dbReference>
<dbReference type="InterPro" id="IPR022955">
    <property type="entry name" value="GMP_synthase"/>
</dbReference>
<dbReference type="SUPFAM" id="SSF54810">
    <property type="entry name" value="GMP synthetase C-terminal dimerisation domain"/>
    <property type="match status" value="1"/>
</dbReference>